<keyword evidence="2" id="KW-0472">Membrane</keyword>
<keyword evidence="2" id="KW-0812">Transmembrane</keyword>
<sequence length="352" mass="38094">MDTPEISFPVNIEQHVISGNLNSSMLQNFLLGMYTIVYGGTVYIYLSRKPSNTNNRLCLGAISVLYLLSLLNATASGWYYINWSLIVNGDTRDSMFLASLGSPAWELPFQSLVTDLSLVVSDALLIWRCFHVWGQSIKIITIPSLFLVAELGLSVTHISFNGVIKGAPTDANAILINNIRTALIFISLGTTVSVTFLIGEEIVMIHTASGTISGSKRRYNHIVSVIVESNAVYSLVLLVEAIITVVPGFSIIESPAWPVSEFIDTILFTVTGLIPTVMIARLALTSSENSDSSGIITHVSALDFSPDKGSTRNVDALSASGEIMNSSHSVHGKSQHEILMIGSEKKPDDSQV</sequence>
<gene>
    <name evidence="3" type="ORF">JR316_000288</name>
</gene>
<evidence type="ECO:0000256" key="2">
    <source>
        <dbReference type="SAM" id="Phobius"/>
    </source>
</evidence>
<feature type="transmembrane region" description="Helical" evidence="2">
    <location>
        <begin position="107"/>
        <end position="127"/>
    </location>
</feature>
<accession>A0A8H8CQ41</accession>
<feature type="compositionally biased region" description="Basic and acidic residues" evidence="1">
    <location>
        <begin position="343"/>
        <end position="352"/>
    </location>
</feature>
<feature type="transmembrane region" description="Helical" evidence="2">
    <location>
        <begin position="29"/>
        <end position="46"/>
    </location>
</feature>
<feature type="transmembrane region" description="Helical" evidence="2">
    <location>
        <begin position="266"/>
        <end position="284"/>
    </location>
</feature>
<evidence type="ECO:0000313" key="3">
    <source>
        <dbReference type="EMBL" id="KAG5173631.1"/>
    </source>
</evidence>
<proteinExistence type="predicted"/>
<name>A0A8H8CQ41_PSICU</name>
<protein>
    <submittedName>
        <fullName evidence="3">Uncharacterized protein</fullName>
    </submittedName>
</protein>
<dbReference type="EMBL" id="JAFIQS010000001">
    <property type="protein sequence ID" value="KAG5173631.1"/>
    <property type="molecule type" value="Genomic_DNA"/>
</dbReference>
<feature type="transmembrane region" description="Helical" evidence="2">
    <location>
        <begin position="139"/>
        <end position="159"/>
    </location>
</feature>
<dbReference type="AlphaFoldDB" id="A0A8H8CQ41"/>
<keyword evidence="2" id="KW-1133">Transmembrane helix</keyword>
<feature type="transmembrane region" description="Helical" evidence="2">
    <location>
        <begin position="58"/>
        <end position="81"/>
    </location>
</feature>
<feature type="region of interest" description="Disordered" evidence="1">
    <location>
        <begin position="325"/>
        <end position="352"/>
    </location>
</feature>
<comment type="caution">
    <text evidence="3">The sequence shown here is derived from an EMBL/GenBank/DDBJ whole genome shotgun (WGS) entry which is preliminary data.</text>
</comment>
<evidence type="ECO:0000256" key="1">
    <source>
        <dbReference type="SAM" id="MobiDB-lite"/>
    </source>
</evidence>
<reference evidence="3" key="1">
    <citation type="submission" date="2021-02" db="EMBL/GenBank/DDBJ databases">
        <title>Psilocybe cubensis genome.</title>
        <authorList>
            <person name="Mckernan K.J."/>
            <person name="Crawford S."/>
            <person name="Trippe A."/>
            <person name="Kane L.T."/>
            <person name="Mclaughlin S."/>
        </authorList>
    </citation>
    <scope>NUCLEOTIDE SEQUENCE [LARGE SCALE GENOMIC DNA]</scope>
    <source>
        <strain evidence="3">MGC-MH-2018</strain>
    </source>
</reference>
<feature type="transmembrane region" description="Helical" evidence="2">
    <location>
        <begin position="179"/>
        <end position="198"/>
    </location>
</feature>
<feature type="transmembrane region" description="Helical" evidence="2">
    <location>
        <begin position="219"/>
        <end position="246"/>
    </location>
</feature>
<organism evidence="3">
    <name type="scientific">Psilocybe cubensis</name>
    <name type="common">Psychedelic mushroom</name>
    <name type="synonym">Stropharia cubensis</name>
    <dbReference type="NCBI Taxonomy" id="181762"/>
    <lineage>
        <taxon>Eukaryota</taxon>
        <taxon>Fungi</taxon>
        <taxon>Dikarya</taxon>
        <taxon>Basidiomycota</taxon>
        <taxon>Agaricomycotina</taxon>
        <taxon>Agaricomycetes</taxon>
        <taxon>Agaricomycetidae</taxon>
        <taxon>Agaricales</taxon>
        <taxon>Agaricineae</taxon>
        <taxon>Strophariaceae</taxon>
        <taxon>Psilocybe</taxon>
    </lineage>
</organism>